<feature type="compositionally biased region" description="Low complexity" evidence="6">
    <location>
        <begin position="91"/>
        <end position="110"/>
    </location>
</feature>
<dbReference type="InterPro" id="IPR001138">
    <property type="entry name" value="Zn2Cys6_DnaBD"/>
</dbReference>
<keyword evidence="2" id="KW-0479">Metal-binding</keyword>
<proteinExistence type="predicted"/>
<evidence type="ECO:0000259" key="7">
    <source>
        <dbReference type="PROSITE" id="PS50048"/>
    </source>
</evidence>
<comment type="subcellular location">
    <subcellularLocation>
        <location evidence="1">Nucleus</location>
    </subcellularLocation>
</comment>
<evidence type="ECO:0000256" key="3">
    <source>
        <dbReference type="ARBA" id="ARBA00023015"/>
    </source>
</evidence>
<dbReference type="SMART" id="SM00066">
    <property type="entry name" value="GAL4"/>
    <property type="match status" value="1"/>
</dbReference>
<dbReference type="InterPro" id="IPR050815">
    <property type="entry name" value="TF_fung"/>
</dbReference>
<evidence type="ECO:0000256" key="4">
    <source>
        <dbReference type="ARBA" id="ARBA00023163"/>
    </source>
</evidence>
<keyword evidence="3" id="KW-0805">Transcription regulation</keyword>
<name>A0ABR4A776_9LECA</name>
<comment type="caution">
    <text evidence="8">The sequence shown here is derived from an EMBL/GenBank/DDBJ whole genome shotgun (WGS) entry which is preliminary data.</text>
</comment>
<evidence type="ECO:0000256" key="5">
    <source>
        <dbReference type="ARBA" id="ARBA00023242"/>
    </source>
</evidence>
<dbReference type="Proteomes" id="UP001590950">
    <property type="component" value="Unassembled WGS sequence"/>
</dbReference>
<evidence type="ECO:0000313" key="9">
    <source>
        <dbReference type="Proteomes" id="UP001590950"/>
    </source>
</evidence>
<evidence type="ECO:0000256" key="1">
    <source>
        <dbReference type="ARBA" id="ARBA00004123"/>
    </source>
</evidence>
<dbReference type="PANTHER" id="PTHR47338">
    <property type="entry name" value="ZN(II)2CYS6 TRANSCRIPTION FACTOR (EUROFUNG)-RELATED"/>
    <property type="match status" value="1"/>
</dbReference>
<evidence type="ECO:0000313" key="8">
    <source>
        <dbReference type="EMBL" id="KAL2040756.1"/>
    </source>
</evidence>
<dbReference type="PROSITE" id="PS00463">
    <property type="entry name" value="ZN2_CY6_FUNGAL_1"/>
    <property type="match status" value="1"/>
</dbReference>
<keyword evidence="9" id="KW-1185">Reference proteome</keyword>
<keyword evidence="4" id="KW-0804">Transcription</keyword>
<gene>
    <name evidence="8" type="ORF">N7G274_006735</name>
</gene>
<keyword evidence="5" id="KW-0539">Nucleus</keyword>
<feature type="region of interest" description="Disordered" evidence="6">
    <location>
        <begin position="203"/>
        <end position="223"/>
    </location>
</feature>
<dbReference type="PROSITE" id="PS50048">
    <property type="entry name" value="ZN2_CY6_FUNGAL_2"/>
    <property type="match status" value="1"/>
</dbReference>
<dbReference type="CDD" id="cd00067">
    <property type="entry name" value="GAL4"/>
    <property type="match status" value="1"/>
</dbReference>
<accession>A0ABR4A776</accession>
<feature type="compositionally biased region" description="Polar residues" evidence="6">
    <location>
        <begin position="210"/>
        <end position="223"/>
    </location>
</feature>
<dbReference type="InterPro" id="IPR036864">
    <property type="entry name" value="Zn2-C6_fun-type_DNA-bd_sf"/>
</dbReference>
<protein>
    <recommendedName>
        <fullName evidence="7">Zn(2)-C6 fungal-type domain-containing protein</fullName>
    </recommendedName>
</protein>
<dbReference type="EMBL" id="JBEFKJ010000020">
    <property type="protein sequence ID" value="KAL2040756.1"/>
    <property type="molecule type" value="Genomic_DNA"/>
</dbReference>
<dbReference type="PANTHER" id="PTHR47338:SF11">
    <property type="entry name" value="ZN(II)2CYS6 TRANSCRIPTION FACTOR (EUROFUNG)"/>
    <property type="match status" value="1"/>
</dbReference>
<evidence type="ECO:0000256" key="2">
    <source>
        <dbReference type="ARBA" id="ARBA00022723"/>
    </source>
</evidence>
<dbReference type="SUPFAM" id="SSF57701">
    <property type="entry name" value="Zn2/Cys6 DNA-binding domain"/>
    <property type="match status" value="1"/>
</dbReference>
<sequence>MSRTYIGPFGRILPVPENSEPERLQFPIDETRTNMTTYQLPPPDRLQFGSDTTPGFTEPLRYNTISQSRRVIEPTNTMYRERAGQPHRQHLPSLSSLLTPTSHPGLPTSSYPHEASPNTPDWQSTLSADHRSLVSAQVAQNPSYPYHAAFSQSQPPVHSQPVANIVSRRDEYQTGPSAQGFSSSYASHQGPSVPLYTTFAEQTPHLPYPSHSQHNAPPNVPRSQQAISSNIVHPHQMLSASPTHPHSMLPANAPAQYYPQSTGGVDMASNLPLDSEQSEQSSASNVKLLPRLIGETDIPGEGPSWIYEDGTTCRKIIDGEPVNAQWGVTKAGKPRKRLAIACTTCREKKIKCDPAEPRCLQCEKVGRECRFTTARIVHP</sequence>
<dbReference type="Gene3D" id="4.10.240.10">
    <property type="entry name" value="Zn(2)-C6 fungal-type DNA-binding domain"/>
    <property type="match status" value="1"/>
</dbReference>
<organism evidence="8 9">
    <name type="scientific">Stereocaulon virgatum</name>
    <dbReference type="NCBI Taxonomy" id="373712"/>
    <lineage>
        <taxon>Eukaryota</taxon>
        <taxon>Fungi</taxon>
        <taxon>Dikarya</taxon>
        <taxon>Ascomycota</taxon>
        <taxon>Pezizomycotina</taxon>
        <taxon>Lecanoromycetes</taxon>
        <taxon>OSLEUM clade</taxon>
        <taxon>Lecanoromycetidae</taxon>
        <taxon>Lecanorales</taxon>
        <taxon>Lecanorineae</taxon>
        <taxon>Stereocaulaceae</taxon>
        <taxon>Stereocaulon</taxon>
    </lineage>
</organism>
<dbReference type="Pfam" id="PF00172">
    <property type="entry name" value="Zn_clus"/>
    <property type="match status" value="1"/>
</dbReference>
<evidence type="ECO:0000256" key="6">
    <source>
        <dbReference type="SAM" id="MobiDB-lite"/>
    </source>
</evidence>
<feature type="region of interest" description="Disordered" evidence="6">
    <location>
        <begin position="82"/>
        <end position="123"/>
    </location>
</feature>
<feature type="domain" description="Zn(2)-C6 fungal-type" evidence="7">
    <location>
        <begin position="341"/>
        <end position="371"/>
    </location>
</feature>
<reference evidence="8 9" key="1">
    <citation type="submission" date="2024-09" db="EMBL/GenBank/DDBJ databases">
        <title>Rethinking Asexuality: The Enigmatic Case of Functional Sexual Genes in Lepraria (Stereocaulaceae).</title>
        <authorList>
            <person name="Doellman M."/>
            <person name="Sun Y."/>
            <person name="Barcenas-Pena A."/>
            <person name="Lumbsch H.T."/>
            <person name="Grewe F."/>
        </authorList>
    </citation>
    <scope>NUCLEOTIDE SEQUENCE [LARGE SCALE GENOMIC DNA]</scope>
    <source>
        <strain evidence="8 9">Mercado 3170</strain>
    </source>
</reference>
<feature type="region of interest" description="Disordered" evidence="6">
    <location>
        <begin position="237"/>
        <end position="284"/>
    </location>
</feature>